<evidence type="ECO:0000256" key="1">
    <source>
        <dbReference type="ARBA" id="ARBA00023587"/>
    </source>
</evidence>
<dbReference type="PROSITE" id="PS51932">
    <property type="entry name" value="BMV"/>
    <property type="match status" value="1"/>
</dbReference>
<organism evidence="4 5">
    <name type="scientific">Formimonas warabiya</name>
    <dbReference type="NCBI Taxonomy" id="1761012"/>
    <lineage>
        <taxon>Bacteria</taxon>
        <taxon>Bacillati</taxon>
        <taxon>Bacillota</taxon>
        <taxon>Clostridia</taxon>
        <taxon>Eubacteriales</taxon>
        <taxon>Peptococcaceae</taxon>
        <taxon>Candidatus Formimonas</taxon>
    </lineage>
</organism>
<dbReference type="Pfam" id="PF03319">
    <property type="entry name" value="EutN_CcmL"/>
    <property type="match status" value="1"/>
</dbReference>
<name>A0A3G1L010_FORW1</name>
<dbReference type="RefSeq" id="WP_148137378.1">
    <property type="nucleotide sequence ID" value="NZ_CP017634.1"/>
</dbReference>
<evidence type="ECO:0000313" key="5">
    <source>
        <dbReference type="Proteomes" id="UP000323521"/>
    </source>
</evidence>
<comment type="subcellular location">
    <subcellularLocation>
        <location evidence="1">Carboxysome</location>
    </subcellularLocation>
</comment>
<keyword evidence="5" id="KW-1185">Reference proteome</keyword>
<protein>
    <submittedName>
        <fullName evidence="4">Ethanolamine utilization protein EutN</fullName>
    </submittedName>
</protein>
<accession>A0A3G1L010</accession>
<dbReference type="OrthoDB" id="196195at2"/>
<dbReference type="EMBL" id="CP017634">
    <property type="protein sequence ID" value="ATW27981.1"/>
    <property type="molecule type" value="Genomic_DNA"/>
</dbReference>
<gene>
    <name evidence="4" type="ORF">DCMF_27390</name>
</gene>
<dbReference type="SUPFAM" id="SSF159133">
    <property type="entry name" value="EutN/CcmL-like"/>
    <property type="match status" value="1"/>
</dbReference>
<keyword evidence="3" id="KW-1283">Bacterial microcompartment</keyword>
<proteinExistence type="predicted"/>
<dbReference type="InterPro" id="IPR036677">
    <property type="entry name" value="EutN_CcmL_sf"/>
</dbReference>
<keyword evidence="2" id="KW-1282">Carboxysome</keyword>
<dbReference type="PANTHER" id="PTHR36539">
    <property type="entry name" value="ETHANOLAMINE UTILIZATION PROTEIN EUTN"/>
    <property type="match status" value="1"/>
</dbReference>
<dbReference type="InterPro" id="IPR004992">
    <property type="entry name" value="EutN_CcmL"/>
</dbReference>
<evidence type="ECO:0000256" key="2">
    <source>
        <dbReference type="ARBA" id="ARBA00023669"/>
    </source>
</evidence>
<dbReference type="CDD" id="cd01614">
    <property type="entry name" value="EutN_CcmL"/>
    <property type="match status" value="1"/>
</dbReference>
<dbReference type="Gene3D" id="2.40.50.220">
    <property type="entry name" value="EutN/Ccml"/>
    <property type="match status" value="1"/>
</dbReference>
<dbReference type="PANTHER" id="PTHR36539:SF1">
    <property type="entry name" value="BACTERIAL MICROCOMPARTMENT SHELL VERTEX PROTEIN EUTN"/>
    <property type="match status" value="1"/>
</dbReference>
<dbReference type="KEGG" id="fwa:DCMF_27390"/>
<dbReference type="AlphaFoldDB" id="A0A3G1L010"/>
<evidence type="ECO:0000313" key="4">
    <source>
        <dbReference type="EMBL" id="ATW27981.1"/>
    </source>
</evidence>
<sequence length="94" mass="9588">MQIAKVVGTVVSTKKDANLIGYKLLMISPLERNGRPKDSVVVAVDAVGAGIGEVVLVVTGSTARQAVSAVAAPIDAAIIGIVDTMEGGSHENLY</sequence>
<dbReference type="Proteomes" id="UP000323521">
    <property type="component" value="Chromosome"/>
</dbReference>
<reference evidence="4 5" key="1">
    <citation type="submission" date="2016-10" db="EMBL/GenBank/DDBJ databases">
        <title>Complete Genome Sequence of Peptococcaceae strain DCMF.</title>
        <authorList>
            <person name="Edwards R.J."/>
            <person name="Holland S.I."/>
            <person name="Deshpande N.P."/>
            <person name="Wong Y.K."/>
            <person name="Ertan H."/>
            <person name="Manefield M."/>
            <person name="Russell T.L."/>
            <person name="Lee M.J."/>
        </authorList>
    </citation>
    <scope>NUCLEOTIDE SEQUENCE [LARGE SCALE GENOMIC DNA]</scope>
    <source>
        <strain evidence="4 5">DCMF</strain>
    </source>
</reference>
<dbReference type="GO" id="GO:0031470">
    <property type="term" value="C:carboxysome"/>
    <property type="evidence" value="ECO:0007669"/>
    <property type="project" value="UniProtKB-SubCell"/>
</dbReference>
<evidence type="ECO:0000256" key="3">
    <source>
        <dbReference type="ARBA" id="ARBA00024446"/>
    </source>
</evidence>